<organism evidence="4">
    <name type="scientific">Thermodesulfovibrio autotrophicus</name>
    <dbReference type="NCBI Taxonomy" id="3118333"/>
    <lineage>
        <taxon>Bacteria</taxon>
        <taxon>Pseudomonadati</taxon>
        <taxon>Nitrospirota</taxon>
        <taxon>Thermodesulfovibrionia</taxon>
        <taxon>Thermodesulfovibrionales</taxon>
        <taxon>Thermodesulfovibrionaceae</taxon>
        <taxon>Thermodesulfovibrio</taxon>
    </lineage>
</organism>
<dbReference type="SUPFAM" id="SSF56935">
    <property type="entry name" value="Porins"/>
    <property type="match status" value="1"/>
</dbReference>
<dbReference type="Pfam" id="PF07715">
    <property type="entry name" value="Plug"/>
    <property type="match status" value="1"/>
</dbReference>
<dbReference type="Gene3D" id="2.170.130.10">
    <property type="entry name" value="TonB-dependent receptor, plug domain"/>
    <property type="match status" value="1"/>
</dbReference>
<sequence>MIFQTFLCIMFVLCLFLPVFAEEKDAKLEEIVVTGEKIVVPTKQTGETVYTGTEITTKGIELSGERGKTNVYEAISILPGVVFESVDANNLATEQANIRIRGVRGYLGAMTVEGIPNYGGNPMGPRAYIYDLENFQSIAVYKGAVPADLGSGVGNRGGAIELRPLWAQKEIGLKLSQSIGSFEYKRTYLRFDSGEIKPTDTRFSLSYSFTGQDKWKGPGEIGPRNNLNFTLVQPIGKNIEIKIWGNFNEIKHDKYRFFTYAQTKDLDQYYRLEFNSSITGIPAQDYLYYKFNREYQKTEISSHQLLQR</sequence>
<protein>
    <submittedName>
        <fullName evidence="4">Plug domain-containing protein</fullName>
    </submittedName>
</protein>
<dbReference type="InterPro" id="IPR039426">
    <property type="entry name" value="TonB-dep_rcpt-like"/>
</dbReference>
<evidence type="ECO:0000259" key="3">
    <source>
        <dbReference type="Pfam" id="PF07715"/>
    </source>
</evidence>
<dbReference type="RefSeq" id="WP_353684689.1">
    <property type="nucleotide sequence ID" value="NZ_CP144373.1"/>
</dbReference>
<dbReference type="EMBL" id="CP144373">
    <property type="protein sequence ID" value="XCH47162.1"/>
    <property type="molecule type" value="Genomic_DNA"/>
</dbReference>
<dbReference type="InterPro" id="IPR012910">
    <property type="entry name" value="Plug_dom"/>
</dbReference>
<dbReference type="AlphaFoldDB" id="A0AAU8GXR9"/>
<accession>A0AAU8GXR9</accession>
<name>A0AAU8GXR9_9BACT</name>
<feature type="chain" id="PRO_5043459568" evidence="2">
    <location>
        <begin position="22"/>
        <end position="308"/>
    </location>
</feature>
<feature type="domain" description="TonB-dependent receptor plug" evidence="3">
    <location>
        <begin position="61"/>
        <end position="152"/>
    </location>
</feature>
<proteinExistence type="predicted"/>
<dbReference type="PANTHER" id="PTHR30069">
    <property type="entry name" value="TONB-DEPENDENT OUTER MEMBRANE RECEPTOR"/>
    <property type="match status" value="1"/>
</dbReference>
<dbReference type="GO" id="GO:0015344">
    <property type="term" value="F:siderophore uptake transmembrane transporter activity"/>
    <property type="evidence" value="ECO:0007669"/>
    <property type="project" value="TreeGrafter"/>
</dbReference>
<dbReference type="KEGG" id="taut:V4D30_02535"/>
<keyword evidence="1 2" id="KW-0732">Signal</keyword>
<dbReference type="InterPro" id="IPR037066">
    <property type="entry name" value="Plug_dom_sf"/>
</dbReference>
<gene>
    <name evidence="4" type="ORF">V4D30_02535</name>
</gene>
<evidence type="ECO:0000256" key="2">
    <source>
        <dbReference type="SAM" id="SignalP"/>
    </source>
</evidence>
<dbReference type="PANTHER" id="PTHR30069:SF29">
    <property type="entry name" value="HEMOGLOBIN AND HEMOGLOBIN-HAPTOGLOBIN-BINDING PROTEIN 1-RELATED"/>
    <property type="match status" value="1"/>
</dbReference>
<evidence type="ECO:0000313" key="4">
    <source>
        <dbReference type="EMBL" id="XCH47162.1"/>
    </source>
</evidence>
<feature type="signal peptide" evidence="2">
    <location>
        <begin position="1"/>
        <end position="21"/>
    </location>
</feature>
<dbReference type="GO" id="GO:0044718">
    <property type="term" value="P:siderophore transmembrane transport"/>
    <property type="evidence" value="ECO:0007669"/>
    <property type="project" value="TreeGrafter"/>
</dbReference>
<evidence type="ECO:0000256" key="1">
    <source>
        <dbReference type="ARBA" id="ARBA00022729"/>
    </source>
</evidence>
<reference evidence="4" key="1">
    <citation type="submission" date="2024-01" db="EMBL/GenBank/DDBJ databases">
        <title>The first autotrophic representatives of the genus Thermodesulfovibrio.</title>
        <authorList>
            <person name="Maltseva A.I."/>
            <person name="Elcheninov A.G."/>
            <person name="Kublanov I.V."/>
            <person name="Lebedinsky A.V."/>
            <person name="Frolov E.N."/>
        </authorList>
    </citation>
    <scope>NUCLEOTIDE SEQUENCE</scope>
    <source>
        <strain evidence="4">3907-1M</strain>
    </source>
</reference>